<sequence length="223" mass="25494">MDLPQLAIGCLATTFHYIGQVEPRAQPLGAFVERLGFRLDRYRSRYLKRESWVAEDVDIPFVETLRTAKVLDDDLRSRLNALVSIQRPTPCIVEDSERIIGRIACILDTDRLNTTSTYVGVYMGAVMTKLVSEISQLAETVFRFNVDDPDSLCGFNRIVAVGLLVRLRVSFVPVFGFKELPHIEERWSFPLFGRLWQYLYADSIPKDSISFFFASIKAMEEKA</sequence>
<accession>A0AAJ0CBV9</accession>
<proteinExistence type="predicted"/>
<dbReference type="AlphaFoldDB" id="A0AAJ0CBV9"/>
<evidence type="ECO:0000313" key="2">
    <source>
        <dbReference type="Proteomes" id="UP001251528"/>
    </source>
</evidence>
<dbReference type="EMBL" id="JASWJB010000487">
    <property type="protein sequence ID" value="KAK2590101.1"/>
    <property type="molecule type" value="Genomic_DNA"/>
</dbReference>
<protein>
    <submittedName>
        <fullName evidence="1">Uncharacterized protein</fullName>
    </submittedName>
</protein>
<reference evidence="1" key="1">
    <citation type="submission" date="2023-06" db="EMBL/GenBank/DDBJ databases">
        <title>Conoideocrella luteorostrata (Hypocreales: Clavicipitaceae), a potential biocontrol fungus for elongate hemlock scale in United States Christmas tree production areas.</title>
        <authorList>
            <person name="Barrett H."/>
            <person name="Lovett B."/>
            <person name="Macias A.M."/>
            <person name="Stajich J.E."/>
            <person name="Kasson M.T."/>
        </authorList>
    </citation>
    <scope>NUCLEOTIDE SEQUENCE</scope>
    <source>
        <strain evidence="1">ARSEF 14590</strain>
    </source>
</reference>
<gene>
    <name evidence="1" type="ORF">QQS21_012219</name>
</gene>
<name>A0AAJ0CBV9_9HYPO</name>
<keyword evidence="2" id="KW-1185">Reference proteome</keyword>
<comment type="caution">
    <text evidence="1">The sequence shown here is derived from an EMBL/GenBank/DDBJ whole genome shotgun (WGS) entry which is preliminary data.</text>
</comment>
<evidence type="ECO:0000313" key="1">
    <source>
        <dbReference type="EMBL" id="KAK2590101.1"/>
    </source>
</evidence>
<organism evidence="1 2">
    <name type="scientific">Conoideocrella luteorostrata</name>
    <dbReference type="NCBI Taxonomy" id="1105319"/>
    <lineage>
        <taxon>Eukaryota</taxon>
        <taxon>Fungi</taxon>
        <taxon>Dikarya</taxon>
        <taxon>Ascomycota</taxon>
        <taxon>Pezizomycotina</taxon>
        <taxon>Sordariomycetes</taxon>
        <taxon>Hypocreomycetidae</taxon>
        <taxon>Hypocreales</taxon>
        <taxon>Clavicipitaceae</taxon>
        <taxon>Conoideocrella</taxon>
    </lineage>
</organism>
<dbReference type="Proteomes" id="UP001251528">
    <property type="component" value="Unassembled WGS sequence"/>
</dbReference>